<dbReference type="PANTHER" id="PTHR24363">
    <property type="entry name" value="SERINE/THREONINE PROTEIN KINASE"/>
    <property type="match status" value="1"/>
</dbReference>
<proteinExistence type="predicted"/>
<dbReference type="AlphaFoldDB" id="A0A6P6CY40"/>
<keyword evidence="1" id="KW-0547">Nucleotide-binding</keyword>
<accession>A0A6P6CY40</accession>
<keyword evidence="2" id="KW-0067">ATP-binding</keyword>
<feature type="compositionally biased region" description="Low complexity" evidence="3">
    <location>
        <begin position="241"/>
        <end position="250"/>
    </location>
</feature>
<protein>
    <submittedName>
        <fullName evidence="6">Serine/threonine kinase-like domain-containing protein STKLD1</fullName>
    </submittedName>
</protein>
<dbReference type="CDD" id="cd00180">
    <property type="entry name" value="PKc"/>
    <property type="match status" value="1"/>
</dbReference>
<dbReference type="SUPFAM" id="SSF48371">
    <property type="entry name" value="ARM repeat"/>
    <property type="match status" value="1"/>
</dbReference>
<dbReference type="CTD" id="169436"/>
<dbReference type="Pfam" id="PF00069">
    <property type="entry name" value="Pkinase"/>
    <property type="match status" value="1"/>
</dbReference>
<dbReference type="RefSeq" id="XP_023392237.1">
    <property type="nucleotide sequence ID" value="XM_023536469.1"/>
</dbReference>
<feature type="compositionally biased region" description="Basic and acidic residues" evidence="3">
    <location>
        <begin position="465"/>
        <end position="475"/>
    </location>
</feature>
<feature type="region of interest" description="Disordered" evidence="3">
    <location>
        <begin position="234"/>
        <end position="260"/>
    </location>
</feature>
<dbReference type="GeneID" id="105298643"/>
<keyword evidence="5" id="KW-1185">Reference proteome</keyword>
<dbReference type="GO" id="GO:0004674">
    <property type="term" value="F:protein serine/threonine kinase activity"/>
    <property type="evidence" value="ECO:0007669"/>
    <property type="project" value="TreeGrafter"/>
</dbReference>
<dbReference type="KEGG" id="pvp:105298643"/>
<dbReference type="PROSITE" id="PS50011">
    <property type="entry name" value="PROTEIN_KINASE_DOM"/>
    <property type="match status" value="1"/>
</dbReference>
<dbReference type="Proteomes" id="UP000515202">
    <property type="component" value="Unplaced"/>
</dbReference>
<feature type="region of interest" description="Disordered" evidence="3">
    <location>
        <begin position="449"/>
        <end position="500"/>
    </location>
</feature>
<evidence type="ECO:0000256" key="1">
    <source>
        <dbReference type="ARBA" id="ARBA00022741"/>
    </source>
</evidence>
<evidence type="ECO:0000256" key="2">
    <source>
        <dbReference type="ARBA" id="ARBA00022840"/>
    </source>
</evidence>
<dbReference type="Gene3D" id="1.10.510.10">
    <property type="entry name" value="Transferase(Phosphotransferase) domain 1"/>
    <property type="match status" value="1"/>
</dbReference>
<organism evidence="5 6">
    <name type="scientific">Pteropus vampyrus</name>
    <name type="common">Large flying fox</name>
    <dbReference type="NCBI Taxonomy" id="132908"/>
    <lineage>
        <taxon>Eukaryota</taxon>
        <taxon>Metazoa</taxon>
        <taxon>Chordata</taxon>
        <taxon>Craniata</taxon>
        <taxon>Vertebrata</taxon>
        <taxon>Euteleostomi</taxon>
        <taxon>Mammalia</taxon>
        <taxon>Eutheria</taxon>
        <taxon>Laurasiatheria</taxon>
        <taxon>Chiroptera</taxon>
        <taxon>Yinpterochiroptera</taxon>
        <taxon>Pteropodoidea</taxon>
        <taxon>Pteropodidae</taxon>
        <taxon>Pteropodinae</taxon>
        <taxon>Pteropus</taxon>
    </lineage>
</organism>
<evidence type="ECO:0000259" key="4">
    <source>
        <dbReference type="PROSITE" id="PS50011"/>
    </source>
</evidence>
<dbReference type="InterPro" id="IPR000719">
    <property type="entry name" value="Prot_kinase_dom"/>
</dbReference>
<sequence>MQKSAAAHLPVSPCLHRKRRVTFLNLLPKSGEQILEQLNPGALGVNLVVEDIKTKVKLVIKQVECIDDHNANEALEELMPLLKLRHDHIAFYRELFITWNGKISSLFLCLVMDYSAGSFQKVIEKKREKKAIIDSEWLQNMLGQVLDALEYLHQLDIIHRNLKPSNIALVSSNHCKLQDLSSEVLMTHKAKWNIRAEEGGRVLPGRRASGGGEVGLLGRQLDAPATWREGLPSGVPDGRWGRAAAPSPTAGPGGPGGGAQRPCVLSRDVIRIVFSSSSLRSLSSTLTLHRQEVPAFVSDVLLAGSLPTILEVMQSSSRPEVQLKAMNRLLDMPDDQLGIPWPMELVDELIAIMKQHERNLDVQLRGCSLLLRVLGQALAKDPAAELPSDSSVTLALLSIMRSHPKAQQLLGMGYTLLSMICSQGGSAPGPARRVLPSVGPLHTLALAPASHASANATSGAGRGGRVRDSVEERGSAHGLIDPYSPPQEARARCAAPGGRARPLEGQLQSLGPAQSWDGRCWDGGPGDGPLVSGSHAGHETVGARSHDRYGTAVPEDTAGGAQGALSGGGALLGPNSRARPAGPTAEELQKAGLFEHILAHLDTFSENRDVCISGLSLLWVLLVDGERSPSTSSCPARASGQTVVHERHLELGGAGPGSLGDEVTRWPGPAAGCIKEHLFEEVVVLFLRSMRLGQDRVLLVNNAYRGLASLVKVSELAALQVVVPQKDSSGLTLVKETYQLHRDNPGVVENLCLLLAHLASYQDILSELLSNNIQPLVQEIRECFTSSLELVSYAERVILRLQEATPPSSARGQSALP</sequence>
<evidence type="ECO:0000313" key="5">
    <source>
        <dbReference type="Proteomes" id="UP000515202"/>
    </source>
</evidence>
<feature type="domain" description="Protein kinase" evidence="4">
    <location>
        <begin position="32"/>
        <end position="406"/>
    </location>
</feature>
<feature type="compositionally biased region" description="Gly residues" evidence="3">
    <location>
        <begin position="560"/>
        <end position="571"/>
    </location>
</feature>
<dbReference type="SMART" id="SM00220">
    <property type="entry name" value="S_TKc"/>
    <property type="match status" value="1"/>
</dbReference>
<reference evidence="6" key="1">
    <citation type="submission" date="2025-08" db="UniProtKB">
        <authorList>
            <consortium name="RefSeq"/>
        </authorList>
    </citation>
    <scope>IDENTIFICATION</scope>
    <source>
        <tissue evidence="6">Kidney</tissue>
    </source>
</reference>
<feature type="region of interest" description="Disordered" evidence="3">
    <location>
        <begin position="558"/>
        <end position="584"/>
    </location>
</feature>
<evidence type="ECO:0000256" key="3">
    <source>
        <dbReference type="SAM" id="MobiDB-lite"/>
    </source>
</evidence>
<name>A0A6P6CY40_PTEVA</name>
<dbReference type="SUPFAM" id="SSF56112">
    <property type="entry name" value="Protein kinase-like (PK-like)"/>
    <property type="match status" value="1"/>
</dbReference>
<dbReference type="OrthoDB" id="248923at2759"/>
<dbReference type="InterPro" id="IPR011009">
    <property type="entry name" value="Kinase-like_dom_sf"/>
</dbReference>
<dbReference type="GO" id="GO:0005524">
    <property type="term" value="F:ATP binding"/>
    <property type="evidence" value="ECO:0007669"/>
    <property type="project" value="UniProtKB-KW"/>
</dbReference>
<dbReference type="InterPro" id="IPR016024">
    <property type="entry name" value="ARM-type_fold"/>
</dbReference>
<feature type="compositionally biased region" description="Low complexity" evidence="3">
    <location>
        <begin position="449"/>
        <end position="458"/>
    </location>
</feature>
<dbReference type="PANTHER" id="PTHR24363:SF5">
    <property type="entry name" value="SERINE_THREONINE KINASE-LIKE DOMAIN-CONTAINING PROTEIN STKLD1"/>
    <property type="match status" value="1"/>
</dbReference>
<evidence type="ECO:0000313" key="6">
    <source>
        <dbReference type="RefSeq" id="XP_023392237.1"/>
    </source>
</evidence>
<gene>
    <name evidence="6" type="primary">STKLD1</name>
</gene>